<proteinExistence type="predicted"/>
<gene>
    <name evidence="2" type="ORF">KPL78_02595</name>
</gene>
<evidence type="ECO:0000313" key="3">
    <source>
        <dbReference type="Proteomes" id="UP001196565"/>
    </source>
</evidence>
<keyword evidence="3" id="KW-1185">Reference proteome</keyword>
<comment type="caution">
    <text evidence="2">The sequence shown here is derived from an EMBL/GenBank/DDBJ whole genome shotgun (WGS) entry which is preliminary data.</text>
</comment>
<reference evidence="2 3" key="1">
    <citation type="submission" date="2021-07" db="EMBL/GenBank/DDBJ databases">
        <authorList>
            <person name="So Y."/>
        </authorList>
    </citation>
    <scope>NUCLEOTIDE SEQUENCE [LARGE SCALE GENOMIC DNA]</scope>
    <source>
        <strain evidence="2 3">HJA6</strain>
    </source>
</reference>
<dbReference type="Gene3D" id="3.40.50.300">
    <property type="entry name" value="P-loop containing nucleotide triphosphate hydrolases"/>
    <property type="match status" value="1"/>
</dbReference>
<dbReference type="InterPro" id="IPR027417">
    <property type="entry name" value="P-loop_NTPase"/>
</dbReference>
<dbReference type="Proteomes" id="UP001196565">
    <property type="component" value="Unassembled WGS sequence"/>
</dbReference>
<accession>A0ABS7A328</accession>
<dbReference type="InterPro" id="IPR018647">
    <property type="entry name" value="SLFN_3-like_DNA/RNA_helicase"/>
</dbReference>
<evidence type="ECO:0000313" key="2">
    <source>
        <dbReference type="EMBL" id="MBW6396714.1"/>
    </source>
</evidence>
<feature type="domain" description="Schlafen group 3-like DNA/RNA helicase" evidence="1">
    <location>
        <begin position="238"/>
        <end position="625"/>
    </location>
</feature>
<name>A0ABS7A328_9PROT</name>
<protein>
    <submittedName>
        <fullName evidence="2">DUF2075 domain-containing protein</fullName>
    </submittedName>
</protein>
<dbReference type="EMBL" id="JAHYBZ010000001">
    <property type="protein sequence ID" value="MBW6396714.1"/>
    <property type="molecule type" value="Genomic_DNA"/>
</dbReference>
<evidence type="ECO:0000259" key="1">
    <source>
        <dbReference type="Pfam" id="PF09848"/>
    </source>
</evidence>
<dbReference type="Pfam" id="PF09848">
    <property type="entry name" value="SLFN-g3_helicase"/>
    <property type="match status" value="1"/>
</dbReference>
<sequence length="675" mass="72829">MRAWFGCTGAEMLARDPAEIAARLAAAQQARGYPGTPDQQTVWETTIAALRDALRQADGGAWTIALEYDLLRLEKRIDAVVLTDRAILVLEFKQRDASPAALAEAEDYALDLRDFHSGSRAHPILPVLVTGGVDGFPLPRQPPLIWHGALPPIHCGLNGLAALFAWVQSQAPAAPLDGQAWLDAPYRPVPGIVEAATMLFARHGVAEIAAARADAANLRETTAAITRAIAAAQNDRAKCVVFVTGIPGAGKTLCGLNTVFGAERQHGAAFLTGNAPLVAVLREALARDAAARRGVARTQALREVKAALQNVHRFLEDNALDPTRLPPERVIVFDEAQRAWDEAKARRGTQNRPGRLTLSEPAHALEIMGRHEGWSVIVALIGNGQEINTGEAGLREWGRVIAADPRWRAVAAPRVLSAGDPLQRLADVEPPWLALDPALDLTVPLRAVRDSAVAEWVEAVLADDAPRAAAIAASATDFPVFLTRSVDATRDALRRFARGHRRAGLLRSSGAKRLRGDGLAAEVPPDDVPDWFLNHFLHPAPARPRDIRASDALEAAATEYACQGLELDVAGLAWGGDLVRAAEHWTARRFVGTRWQPDRAEAHYVLNTYRVLLTRARYETVLWVPRGSPAHDPFHDASRDAALYDTVAAFLAACGARPLDPALPAPTRAEPATLL</sequence>
<organism evidence="2 3">
    <name type="scientific">Roseomonas alba</name>
    <dbReference type="NCBI Taxonomy" id="2846776"/>
    <lineage>
        <taxon>Bacteria</taxon>
        <taxon>Pseudomonadati</taxon>
        <taxon>Pseudomonadota</taxon>
        <taxon>Alphaproteobacteria</taxon>
        <taxon>Acetobacterales</taxon>
        <taxon>Roseomonadaceae</taxon>
        <taxon>Roseomonas</taxon>
    </lineage>
</organism>
<dbReference type="RefSeq" id="WP_219761193.1">
    <property type="nucleotide sequence ID" value="NZ_JAHYBZ010000001.1"/>
</dbReference>